<keyword evidence="7" id="KW-0479">Metal-binding</keyword>
<sequence length="429" mass="47448">MARRARIPMAGNTRSSLYCQRLLRGICPCISPPSRPHRTLQERRIMISDPVTLKYILNSPRFTLGHSQRKTTTLLFGQDNMLIMNGENHRRIRNIVNPWFSSKSVRSALPVIRENVRKAIDLWESQGLPGNTLDVSPTFQNSALDILGDALLEYRFDALTGQSELSTLQRNILDISSSPTKLGQLGEAALSYIPDTVVNLASHLPMPTMRTVKQYQRLTEALSNHLIQQKRETAGLGTDHSLISHLIGQKTSNTGTRILDNEIPVHLRTILVGGGDTVSSAIVWTVYKIAQMKGLQHDLRSEIQAANGNGMDGLEYDSLPLLNATINEALRLFSPFPLAERVATEDCVLPLGQPITTTTGVQISEIPIKKGQAIFVAIASYHRVFSIWGPDALEFRPSRWLEEEPCKGSALGPHASLLTFLAGPHVYPG</sequence>
<name>A0A8H6XC80_9AGAR</name>
<comment type="pathway">
    <text evidence="3">Secondary metabolite biosynthesis; terpenoid biosynthesis.</text>
</comment>
<evidence type="ECO:0000313" key="13">
    <source>
        <dbReference type="EMBL" id="KAF7338658.1"/>
    </source>
</evidence>
<dbReference type="PANTHER" id="PTHR24305">
    <property type="entry name" value="CYTOCHROME P450"/>
    <property type="match status" value="1"/>
</dbReference>
<dbReference type="GO" id="GO:0020037">
    <property type="term" value="F:heme binding"/>
    <property type="evidence" value="ECO:0007669"/>
    <property type="project" value="InterPro"/>
</dbReference>
<evidence type="ECO:0000256" key="9">
    <source>
        <dbReference type="ARBA" id="ARBA00023002"/>
    </source>
</evidence>
<comment type="caution">
    <text evidence="13">The sequence shown here is derived from an EMBL/GenBank/DDBJ whole genome shotgun (WGS) entry which is preliminary data.</text>
</comment>
<dbReference type="OrthoDB" id="2904871at2759"/>
<dbReference type="InterPro" id="IPR036396">
    <property type="entry name" value="Cyt_P450_sf"/>
</dbReference>
<evidence type="ECO:0000256" key="2">
    <source>
        <dbReference type="ARBA" id="ARBA00004370"/>
    </source>
</evidence>
<evidence type="ECO:0000256" key="4">
    <source>
        <dbReference type="ARBA" id="ARBA00010617"/>
    </source>
</evidence>
<evidence type="ECO:0000256" key="3">
    <source>
        <dbReference type="ARBA" id="ARBA00004721"/>
    </source>
</evidence>
<dbReference type="Gene3D" id="1.10.630.10">
    <property type="entry name" value="Cytochrome P450"/>
    <property type="match status" value="1"/>
</dbReference>
<evidence type="ECO:0000256" key="7">
    <source>
        <dbReference type="ARBA" id="ARBA00022723"/>
    </source>
</evidence>
<keyword evidence="6" id="KW-0812">Transmembrane</keyword>
<dbReference type="AlphaFoldDB" id="A0A8H6XC80"/>
<dbReference type="InterPro" id="IPR001128">
    <property type="entry name" value="Cyt_P450"/>
</dbReference>
<dbReference type="PANTHER" id="PTHR24305:SF166">
    <property type="entry name" value="CYTOCHROME P450 12A4, MITOCHONDRIAL-RELATED"/>
    <property type="match status" value="1"/>
</dbReference>
<proteinExistence type="inferred from homology"/>
<gene>
    <name evidence="13" type="ORF">MVEN_02092300</name>
</gene>
<keyword evidence="10" id="KW-0408">Iron</keyword>
<keyword evidence="11" id="KW-0503">Monooxygenase</keyword>
<evidence type="ECO:0000256" key="1">
    <source>
        <dbReference type="ARBA" id="ARBA00001971"/>
    </source>
</evidence>
<evidence type="ECO:0000256" key="5">
    <source>
        <dbReference type="ARBA" id="ARBA00022617"/>
    </source>
</evidence>
<keyword evidence="8" id="KW-1133">Transmembrane helix</keyword>
<accession>A0A8H6XC80</accession>
<dbReference type="SUPFAM" id="SSF48264">
    <property type="entry name" value="Cytochrome P450"/>
    <property type="match status" value="1"/>
</dbReference>
<evidence type="ECO:0000256" key="6">
    <source>
        <dbReference type="ARBA" id="ARBA00022692"/>
    </source>
</evidence>
<keyword evidence="12" id="KW-0472">Membrane</keyword>
<comment type="subcellular location">
    <subcellularLocation>
        <location evidence="2">Membrane</location>
    </subcellularLocation>
</comment>
<comment type="similarity">
    <text evidence="4">Belongs to the cytochrome P450 family.</text>
</comment>
<dbReference type="GO" id="GO:0005506">
    <property type="term" value="F:iron ion binding"/>
    <property type="evidence" value="ECO:0007669"/>
    <property type="project" value="InterPro"/>
</dbReference>
<keyword evidence="5" id="KW-0349">Heme</keyword>
<keyword evidence="9" id="KW-0560">Oxidoreductase</keyword>
<evidence type="ECO:0000256" key="8">
    <source>
        <dbReference type="ARBA" id="ARBA00022989"/>
    </source>
</evidence>
<dbReference type="Proteomes" id="UP000620124">
    <property type="component" value="Unassembled WGS sequence"/>
</dbReference>
<comment type="cofactor">
    <cofactor evidence="1">
        <name>heme</name>
        <dbReference type="ChEBI" id="CHEBI:30413"/>
    </cofactor>
</comment>
<dbReference type="GO" id="GO:0004497">
    <property type="term" value="F:monooxygenase activity"/>
    <property type="evidence" value="ECO:0007669"/>
    <property type="project" value="UniProtKB-KW"/>
</dbReference>
<dbReference type="InterPro" id="IPR050121">
    <property type="entry name" value="Cytochrome_P450_monoxygenase"/>
</dbReference>
<evidence type="ECO:0000256" key="10">
    <source>
        <dbReference type="ARBA" id="ARBA00023004"/>
    </source>
</evidence>
<organism evidence="13 14">
    <name type="scientific">Mycena venus</name>
    <dbReference type="NCBI Taxonomy" id="2733690"/>
    <lineage>
        <taxon>Eukaryota</taxon>
        <taxon>Fungi</taxon>
        <taxon>Dikarya</taxon>
        <taxon>Basidiomycota</taxon>
        <taxon>Agaricomycotina</taxon>
        <taxon>Agaricomycetes</taxon>
        <taxon>Agaricomycetidae</taxon>
        <taxon>Agaricales</taxon>
        <taxon>Marasmiineae</taxon>
        <taxon>Mycenaceae</taxon>
        <taxon>Mycena</taxon>
    </lineage>
</organism>
<protein>
    <submittedName>
        <fullName evidence="13">Cytochrome P450</fullName>
    </submittedName>
</protein>
<evidence type="ECO:0000256" key="12">
    <source>
        <dbReference type="ARBA" id="ARBA00023136"/>
    </source>
</evidence>
<dbReference type="GO" id="GO:0016020">
    <property type="term" value="C:membrane"/>
    <property type="evidence" value="ECO:0007669"/>
    <property type="project" value="UniProtKB-SubCell"/>
</dbReference>
<dbReference type="EMBL" id="JACAZI010000021">
    <property type="protein sequence ID" value="KAF7338658.1"/>
    <property type="molecule type" value="Genomic_DNA"/>
</dbReference>
<evidence type="ECO:0000256" key="11">
    <source>
        <dbReference type="ARBA" id="ARBA00023033"/>
    </source>
</evidence>
<reference evidence="13" key="1">
    <citation type="submission" date="2020-05" db="EMBL/GenBank/DDBJ databases">
        <title>Mycena genomes resolve the evolution of fungal bioluminescence.</title>
        <authorList>
            <person name="Tsai I.J."/>
        </authorList>
    </citation>
    <scope>NUCLEOTIDE SEQUENCE</scope>
    <source>
        <strain evidence="13">CCC161011</strain>
    </source>
</reference>
<dbReference type="Pfam" id="PF00067">
    <property type="entry name" value="p450"/>
    <property type="match status" value="1"/>
</dbReference>
<dbReference type="GO" id="GO:0016705">
    <property type="term" value="F:oxidoreductase activity, acting on paired donors, with incorporation or reduction of molecular oxygen"/>
    <property type="evidence" value="ECO:0007669"/>
    <property type="project" value="InterPro"/>
</dbReference>
<evidence type="ECO:0000313" key="14">
    <source>
        <dbReference type="Proteomes" id="UP000620124"/>
    </source>
</evidence>
<keyword evidence="14" id="KW-1185">Reference proteome</keyword>